<organism evidence="1">
    <name type="scientific">uncultured Nocardioidaceae bacterium</name>
    <dbReference type="NCBI Taxonomy" id="253824"/>
    <lineage>
        <taxon>Bacteria</taxon>
        <taxon>Bacillati</taxon>
        <taxon>Actinomycetota</taxon>
        <taxon>Actinomycetes</taxon>
        <taxon>Propionibacteriales</taxon>
        <taxon>Nocardioidaceae</taxon>
        <taxon>environmental samples</taxon>
    </lineage>
</organism>
<reference evidence="1" key="1">
    <citation type="submission" date="2020-02" db="EMBL/GenBank/DDBJ databases">
        <authorList>
            <person name="Meier V. D."/>
        </authorList>
    </citation>
    <scope>NUCLEOTIDE SEQUENCE</scope>
    <source>
        <strain evidence="1">AVDCRST_MAG36</strain>
    </source>
</reference>
<dbReference type="EMBL" id="CADCUH010000133">
    <property type="protein sequence ID" value="CAA9350850.1"/>
    <property type="molecule type" value="Genomic_DNA"/>
</dbReference>
<protein>
    <submittedName>
        <fullName evidence="1">Uncharacterized protein</fullName>
    </submittedName>
</protein>
<sequence length="76" mass="7854">MSAGQRATDGDASGDDQVQALRRWEASGAVWRVLRRGGGTVTVALLTCDGGEQVGEARCDEDAVAAFLAGRSTNAD</sequence>
<proteinExistence type="predicted"/>
<gene>
    <name evidence="1" type="ORF">AVDCRST_MAG36-1964</name>
</gene>
<evidence type="ECO:0000313" key="1">
    <source>
        <dbReference type="EMBL" id="CAA9350850.1"/>
    </source>
</evidence>
<dbReference type="AlphaFoldDB" id="A0A6J4M5K0"/>
<accession>A0A6J4M5K0</accession>
<name>A0A6J4M5K0_9ACTN</name>